<dbReference type="RefSeq" id="WP_154266959.1">
    <property type="nucleotide sequence ID" value="NZ_WKQP01000010.1"/>
</dbReference>
<comment type="caution">
    <text evidence="2">The sequence shown here is derived from an EMBL/GenBank/DDBJ whole genome shotgun (WGS) entry which is preliminary data.</text>
</comment>
<protein>
    <recommendedName>
        <fullName evidence="1">DUF6273 domain-containing protein</fullName>
    </recommendedName>
</protein>
<reference evidence="2 3" key="1">
    <citation type="journal article" date="2019" name="Nat. Med.">
        <title>A library of human gut bacterial isolates paired with longitudinal multiomics data enables mechanistic microbiome research.</title>
        <authorList>
            <person name="Poyet M."/>
            <person name="Groussin M."/>
            <person name="Gibbons S.M."/>
            <person name="Avila-Pacheco J."/>
            <person name="Jiang X."/>
            <person name="Kearney S.M."/>
            <person name="Perrotta A.R."/>
            <person name="Berdy B."/>
            <person name="Zhao S."/>
            <person name="Lieberman T.D."/>
            <person name="Swanson P.K."/>
            <person name="Smith M."/>
            <person name="Roesemann S."/>
            <person name="Alexander J.E."/>
            <person name="Rich S.A."/>
            <person name="Livny J."/>
            <person name="Vlamakis H."/>
            <person name="Clish C."/>
            <person name="Bullock K."/>
            <person name="Deik A."/>
            <person name="Scott J."/>
            <person name="Pierce K.A."/>
            <person name="Xavier R.J."/>
            <person name="Alm E.J."/>
        </authorList>
    </citation>
    <scope>NUCLEOTIDE SEQUENCE [LARGE SCALE GENOMIC DNA]</scope>
    <source>
        <strain evidence="2 3">BIOML-A11</strain>
    </source>
</reference>
<name>A0A6L5T8T3_9FIRM</name>
<dbReference type="EMBL" id="WKQP01000010">
    <property type="protein sequence ID" value="MSC60143.1"/>
    <property type="molecule type" value="Genomic_DNA"/>
</dbReference>
<dbReference type="InterPro" id="IPR046240">
    <property type="entry name" value="DUF6273"/>
</dbReference>
<organism evidence="2 3">
    <name type="scientific">Agathobacter rectalis</name>
    <dbReference type="NCBI Taxonomy" id="39491"/>
    <lineage>
        <taxon>Bacteria</taxon>
        <taxon>Bacillati</taxon>
        <taxon>Bacillota</taxon>
        <taxon>Clostridia</taxon>
        <taxon>Lachnospirales</taxon>
        <taxon>Lachnospiraceae</taxon>
        <taxon>Agathobacter</taxon>
    </lineage>
</organism>
<dbReference type="Pfam" id="PF19789">
    <property type="entry name" value="DUF6273"/>
    <property type="match status" value="1"/>
</dbReference>
<proteinExistence type="predicted"/>
<dbReference type="AlphaFoldDB" id="A0A6L5T8T3"/>
<dbReference type="Proteomes" id="UP000479563">
    <property type="component" value="Unassembled WGS sequence"/>
</dbReference>
<accession>A0A6L5T8T3</accession>
<evidence type="ECO:0000313" key="3">
    <source>
        <dbReference type="Proteomes" id="UP000479563"/>
    </source>
</evidence>
<evidence type="ECO:0000313" key="2">
    <source>
        <dbReference type="EMBL" id="MSC60143.1"/>
    </source>
</evidence>
<sequence>MKIGMMVNGSIFSYDGESSQAFEDSRNAFMEAVTAAQTTQDSGCSCTREVPKNRVDVSSTKRYINGSIDDIMQDIKDGVLTLNIGDVVPCELTDGQKVIFEVTDIDETGYRLEMKELLKTMAHTDMQKWYDTFYKSLLPASLKNAIIPTKRKYKKDGDGKLVEVYAMIFTPSASEVFSEEEFDDNDWLGDRGVYEQLDFYKDWRNRIRCTVEDGKPNGWWLLSAYAGDSANFAYVGSNGACNGASAARAWIAAPVCFRIQKSK</sequence>
<feature type="domain" description="DUF6273" evidence="1">
    <location>
        <begin position="122"/>
        <end position="259"/>
    </location>
</feature>
<evidence type="ECO:0000259" key="1">
    <source>
        <dbReference type="Pfam" id="PF19789"/>
    </source>
</evidence>
<gene>
    <name evidence="2" type="ORF">GKE07_08025</name>
</gene>